<gene>
    <name evidence="4" type="ORF">SAMN05660493_02102</name>
</gene>
<feature type="domain" description="Glycosyltransferase 2-like" evidence="3">
    <location>
        <begin position="6"/>
        <end position="155"/>
    </location>
</feature>
<dbReference type="RefSeq" id="WP_076783548.1">
    <property type="nucleotide sequence ID" value="NZ_FTPU01000022.1"/>
</dbReference>
<evidence type="ECO:0000259" key="3">
    <source>
        <dbReference type="Pfam" id="PF00535"/>
    </source>
</evidence>
<proteinExistence type="predicted"/>
<dbReference type="GO" id="GO:0016758">
    <property type="term" value="F:hexosyltransferase activity"/>
    <property type="evidence" value="ECO:0007669"/>
    <property type="project" value="UniProtKB-ARBA"/>
</dbReference>
<evidence type="ECO:0000313" key="4">
    <source>
        <dbReference type="EMBL" id="SIT97385.1"/>
    </source>
</evidence>
<organism evidence="4 5">
    <name type="scientific">Epilithonimonas bovis DSM 19482</name>
    <dbReference type="NCBI Taxonomy" id="1121284"/>
    <lineage>
        <taxon>Bacteria</taxon>
        <taxon>Pseudomonadati</taxon>
        <taxon>Bacteroidota</taxon>
        <taxon>Flavobacteriia</taxon>
        <taxon>Flavobacteriales</taxon>
        <taxon>Weeksellaceae</taxon>
        <taxon>Chryseobacterium group</taxon>
        <taxon>Epilithonimonas</taxon>
    </lineage>
</organism>
<keyword evidence="5" id="KW-1185">Reference proteome</keyword>
<dbReference type="PANTHER" id="PTHR22916">
    <property type="entry name" value="GLYCOSYLTRANSFERASE"/>
    <property type="match status" value="1"/>
</dbReference>
<protein>
    <submittedName>
        <fullName evidence="4">Glycosyltransferase involved in cell wall bisynthesis</fullName>
    </submittedName>
</protein>
<dbReference type="Pfam" id="PF00535">
    <property type="entry name" value="Glycos_transf_2"/>
    <property type="match status" value="1"/>
</dbReference>
<dbReference type="InterPro" id="IPR001173">
    <property type="entry name" value="Glyco_trans_2-like"/>
</dbReference>
<keyword evidence="2 4" id="KW-0808">Transferase</keyword>
<dbReference type="PANTHER" id="PTHR22916:SF51">
    <property type="entry name" value="GLYCOSYLTRANSFERASE EPSH-RELATED"/>
    <property type="match status" value="1"/>
</dbReference>
<evidence type="ECO:0000256" key="2">
    <source>
        <dbReference type="ARBA" id="ARBA00022679"/>
    </source>
</evidence>
<dbReference type="EMBL" id="FTPU01000022">
    <property type="protein sequence ID" value="SIT97385.1"/>
    <property type="molecule type" value="Genomic_DNA"/>
</dbReference>
<evidence type="ECO:0000313" key="5">
    <source>
        <dbReference type="Proteomes" id="UP000187261"/>
    </source>
</evidence>
<dbReference type="CDD" id="cd00761">
    <property type="entry name" value="Glyco_tranf_GTA_type"/>
    <property type="match status" value="1"/>
</dbReference>
<reference evidence="5" key="1">
    <citation type="submission" date="2016-10" db="EMBL/GenBank/DDBJ databases">
        <authorList>
            <person name="Varghese N."/>
            <person name="Submissions S."/>
        </authorList>
    </citation>
    <scope>NUCLEOTIDE SEQUENCE [LARGE SCALE GENOMIC DNA]</scope>
    <source>
        <strain evidence="5">DSM 19482</strain>
    </source>
</reference>
<dbReference type="AlphaFoldDB" id="A0A1U7PV03"/>
<dbReference type="OrthoDB" id="396512at2"/>
<dbReference type="Proteomes" id="UP000187261">
    <property type="component" value="Unassembled WGS sequence"/>
</dbReference>
<sequence length="327" mass="38656">MNKLLTIIVPIYNTQDYLRTCMDSLVIKEPLMALVEVLLIIDGSPDNAIEIAREFEARYPQVFVLINKPNGGYGSVLKRGIEEARGKYTKILDSDDWYDNQAFEAFVEALQTVDCDVVVTDFVKEFVFENRSELQALPKLKNEKVYHLDDAISTFGKDVFVMHRLAYKTAILRKAKIDFPEKISYTDTLFAAIPLFFAKDLYYTNLKLYRYFIGREGQTIAPATVRKNRKSVETVIRYYYKKYLENKAVLSVEKDKFTLRSLQDLVEMYYRILYHLPYADSQKEMAEWHQFIKNSEDYRRFSESKMITYYNILPYFIFRYTSVIWQK</sequence>
<dbReference type="STRING" id="1121284.SAMN05660493_02102"/>
<dbReference type="InterPro" id="IPR029044">
    <property type="entry name" value="Nucleotide-diphossugar_trans"/>
</dbReference>
<evidence type="ECO:0000256" key="1">
    <source>
        <dbReference type="ARBA" id="ARBA00022676"/>
    </source>
</evidence>
<dbReference type="Gene3D" id="3.90.550.10">
    <property type="entry name" value="Spore Coat Polysaccharide Biosynthesis Protein SpsA, Chain A"/>
    <property type="match status" value="1"/>
</dbReference>
<name>A0A1U7PV03_9FLAO</name>
<accession>A0A1U7PV03</accession>
<dbReference type="SUPFAM" id="SSF53448">
    <property type="entry name" value="Nucleotide-diphospho-sugar transferases"/>
    <property type="match status" value="1"/>
</dbReference>
<keyword evidence="1" id="KW-0328">Glycosyltransferase</keyword>